<keyword evidence="2" id="KW-1133">Transmembrane helix</keyword>
<reference evidence="3" key="1">
    <citation type="submission" date="2023-01" db="EMBL/GenBank/DDBJ databases">
        <authorList>
            <person name="Van Ghelder C."/>
            <person name="Rancurel C."/>
        </authorList>
    </citation>
    <scope>NUCLEOTIDE SEQUENCE</scope>
    <source>
        <strain evidence="3">CNCM I-4278</strain>
    </source>
</reference>
<feature type="compositionally biased region" description="Basic and acidic residues" evidence="1">
    <location>
        <begin position="53"/>
        <end position="62"/>
    </location>
</feature>
<proteinExistence type="predicted"/>
<keyword evidence="2" id="KW-0812">Transmembrane</keyword>
<feature type="region of interest" description="Disordered" evidence="1">
    <location>
        <begin position="1"/>
        <end position="64"/>
    </location>
</feature>
<gene>
    <name evidence="3" type="ORF">PDIGIT_LOCUS887</name>
</gene>
<feature type="transmembrane region" description="Helical" evidence="2">
    <location>
        <begin position="563"/>
        <end position="587"/>
    </location>
</feature>
<name>A0A9W4XDI0_9PLEO</name>
<keyword evidence="2" id="KW-0472">Membrane</keyword>
<accession>A0A9W4XDI0</accession>
<evidence type="ECO:0000256" key="1">
    <source>
        <dbReference type="SAM" id="MobiDB-lite"/>
    </source>
</evidence>
<dbReference type="AlphaFoldDB" id="A0A9W4XDI0"/>
<feature type="transmembrane region" description="Helical" evidence="2">
    <location>
        <begin position="109"/>
        <end position="130"/>
    </location>
</feature>
<dbReference type="OrthoDB" id="3596604at2759"/>
<sequence>MSSNPGLLAPSSTALNQTPSLSIDRRSSSQSPYDRPYDPHDSPNTDYDAGDISTHHMDEPHHTQMSSPIYKSEYAYQPAGTPTDSDSRSLLTAKPYDHRISRLALIRVGTYRLGVTLAFSFLIGISLKAYTGFEEPYVMNRVQVRIFNALMLGLSLGLGLNLASSLKRYATILRWSLLTRRYVSLEVFDLILNLEALTNVGKLMVISLPGIGPQGRLKFLRKFPWFRDGRDDGTHFTWIVCMLWLLVNVGAQILVASLSLFWPVEPSNTLPLMTYGNVTVANLTSWTDEVAGDGWWPNTTALDAAWTRGMEGSIYPVRGLDQQDGDLAGSPGTPLYRGDGFHQYNFYNRDPERQYQNYVQSSRSVQARASCKQLESGLYLIDDDDIEYLQVKEEGARGWSKFDLPIRQNGSITYSASTYSYCGPRCTNFTVYQDIDSNEIIRSALFFCNTTLSEIKGDSAEFINLSPQDKKILYGTDDFARIATGAIGWTGSTSNGWDDRQSQVYMIGTTFSPNKMVDAKTIEDLLARFTISAIAAFDDHGVRYNLTQQYSRPVQGSVLEVDWAWVLGLLGGICLLQLAALICLLSFGNKSIIRDDSAFSLAMLLSPVVSRIGKEGMNMNGDEIKNHPKLMWKKIKYDYTEGGTGEPNKVDVVFLGRGDWETRRSWKPGLYA</sequence>
<dbReference type="Proteomes" id="UP001152607">
    <property type="component" value="Unassembled WGS sequence"/>
</dbReference>
<evidence type="ECO:0000313" key="3">
    <source>
        <dbReference type="EMBL" id="CAI6248930.1"/>
    </source>
</evidence>
<keyword evidence="4" id="KW-1185">Reference proteome</keyword>
<evidence type="ECO:0000313" key="4">
    <source>
        <dbReference type="Proteomes" id="UP001152607"/>
    </source>
</evidence>
<comment type="caution">
    <text evidence="3">The sequence shown here is derived from an EMBL/GenBank/DDBJ whole genome shotgun (WGS) entry which is preliminary data.</text>
</comment>
<dbReference type="EMBL" id="CAOQHR010000001">
    <property type="protein sequence ID" value="CAI6248930.1"/>
    <property type="molecule type" value="Genomic_DNA"/>
</dbReference>
<feature type="transmembrane region" description="Helical" evidence="2">
    <location>
        <begin position="236"/>
        <end position="262"/>
    </location>
</feature>
<protein>
    <submittedName>
        <fullName evidence="3">Uncharacterized protein</fullName>
    </submittedName>
</protein>
<feature type="compositionally biased region" description="Polar residues" evidence="1">
    <location>
        <begin position="1"/>
        <end position="19"/>
    </location>
</feature>
<organism evidence="3 4">
    <name type="scientific">Periconia digitata</name>
    <dbReference type="NCBI Taxonomy" id="1303443"/>
    <lineage>
        <taxon>Eukaryota</taxon>
        <taxon>Fungi</taxon>
        <taxon>Dikarya</taxon>
        <taxon>Ascomycota</taxon>
        <taxon>Pezizomycotina</taxon>
        <taxon>Dothideomycetes</taxon>
        <taxon>Pleosporomycetidae</taxon>
        <taxon>Pleosporales</taxon>
        <taxon>Massarineae</taxon>
        <taxon>Periconiaceae</taxon>
        <taxon>Periconia</taxon>
    </lineage>
</organism>
<feature type="transmembrane region" description="Helical" evidence="2">
    <location>
        <begin position="142"/>
        <end position="163"/>
    </location>
</feature>
<evidence type="ECO:0000256" key="2">
    <source>
        <dbReference type="SAM" id="Phobius"/>
    </source>
</evidence>